<proteinExistence type="predicted"/>
<dbReference type="GO" id="GO:0016874">
    <property type="term" value="F:ligase activity"/>
    <property type="evidence" value="ECO:0007669"/>
    <property type="project" value="UniProtKB-KW"/>
</dbReference>
<dbReference type="RefSeq" id="WP_093941402.1">
    <property type="nucleotide sequence ID" value="NZ_CP022521.1"/>
</dbReference>
<dbReference type="EMBL" id="CP022521">
    <property type="protein sequence ID" value="ASO19996.1"/>
    <property type="molecule type" value="Genomic_DNA"/>
</dbReference>
<organism evidence="1 2">
    <name type="scientific">Actinoalloteichus hoggarensis</name>
    <dbReference type="NCBI Taxonomy" id="1470176"/>
    <lineage>
        <taxon>Bacteria</taxon>
        <taxon>Bacillati</taxon>
        <taxon>Actinomycetota</taxon>
        <taxon>Actinomycetes</taxon>
        <taxon>Pseudonocardiales</taxon>
        <taxon>Pseudonocardiaceae</taxon>
        <taxon>Actinoalloteichus</taxon>
    </lineage>
</organism>
<dbReference type="AlphaFoldDB" id="A0A221W2J8"/>
<evidence type="ECO:0000313" key="2">
    <source>
        <dbReference type="Proteomes" id="UP000204221"/>
    </source>
</evidence>
<dbReference type="Proteomes" id="UP000204221">
    <property type="component" value="Chromosome"/>
</dbReference>
<protein>
    <submittedName>
        <fullName evidence="1">Cycloserine biosynthesis protein DcsG</fullName>
        <ecNumber evidence="1">6.3.3.5</ecNumber>
    </submittedName>
</protein>
<sequence length="295" mass="31402">MTARPLVLLATCQELPGGYADDIELVAAFAEQGISASWAPWDDTDIDFAAADLVLLRSPWDYMRRLDEFLAWCDSLPRLANPASVVRWNTDKRYLVALAEAGVAVVPGSVVPPGERPAWPATEFVIKPTVGAGSVEVGRFTPDRRAEAAAHLAALHASGATALLQPYQASVDTEGETALVFFAGVFSHAFHKPAMLDGGPARARASLADAEVVRPARAGDAHRAVAESALGAAARLLRLRRQDLLYARVDLIADDTGSPLVLELELSEPLLGLRLTDASARRRLAAAVAARLRAG</sequence>
<dbReference type="EC" id="6.3.3.5" evidence="1"/>
<dbReference type="PANTHER" id="PTHR39217:SF1">
    <property type="entry name" value="GLUTATHIONE SYNTHETASE"/>
    <property type="match status" value="1"/>
</dbReference>
<dbReference type="KEGG" id="ahg:AHOG_11765"/>
<dbReference type="InterPro" id="IPR053191">
    <property type="entry name" value="DcsG_Biosynth_Enzyme"/>
</dbReference>
<accession>A0A221W2J8</accession>
<reference evidence="1 2" key="1">
    <citation type="submission" date="2017-07" db="EMBL/GenBank/DDBJ databases">
        <title>Complete genome sequence of Actinoalloteichus hoggarensis DSM 45943, type strain of Actinoalloteichus hoggarensis.</title>
        <authorList>
            <person name="Ruckert C."/>
            <person name="Nouioui I."/>
            <person name="Willmese J."/>
            <person name="van Wezel G."/>
            <person name="Klenk H.-P."/>
            <person name="Kalinowski J."/>
            <person name="Zotchev S.B."/>
        </authorList>
    </citation>
    <scope>NUCLEOTIDE SEQUENCE [LARGE SCALE GENOMIC DNA]</scope>
    <source>
        <strain evidence="1 2">DSM 45943</strain>
    </source>
</reference>
<name>A0A221W2J8_9PSEU</name>
<gene>
    <name evidence="1" type="primary">dcsG</name>
    <name evidence="1" type="ORF">AHOG_11765</name>
</gene>
<dbReference type="OrthoDB" id="3373978at2"/>
<keyword evidence="1" id="KW-0436">Ligase</keyword>
<keyword evidence="2" id="KW-1185">Reference proteome</keyword>
<evidence type="ECO:0000313" key="1">
    <source>
        <dbReference type="EMBL" id="ASO19996.1"/>
    </source>
</evidence>
<dbReference type="PANTHER" id="PTHR39217">
    <property type="match status" value="1"/>
</dbReference>
<dbReference type="SUPFAM" id="SSF56059">
    <property type="entry name" value="Glutathione synthetase ATP-binding domain-like"/>
    <property type="match status" value="1"/>
</dbReference>